<dbReference type="EMBL" id="JABRWQ010000001">
    <property type="protein sequence ID" value="NRD21776.1"/>
    <property type="molecule type" value="Genomic_DNA"/>
</dbReference>
<dbReference type="RefSeq" id="WP_173299448.1">
    <property type="nucleotide sequence ID" value="NZ_JABRWQ010000001.1"/>
</dbReference>
<name>A0ABX2E1Y0_9FLAO</name>
<evidence type="ECO:0000313" key="2">
    <source>
        <dbReference type="EMBL" id="NRD21776.1"/>
    </source>
</evidence>
<proteinExistence type="predicted"/>
<comment type="caution">
    <text evidence="2">The sequence shown here is derived from an EMBL/GenBank/DDBJ whole genome shotgun (WGS) entry which is preliminary data.</text>
</comment>
<reference evidence="2 3" key="1">
    <citation type="journal article" date="2015" name="Int. J. Syst. Evol. Microbiol.">
        <title>Winogradskyella litoriviva sp. nov., isolated from coastal seawater.</title>
        <authorList>
            <person name="Nedashkovskaya O.I."/>
            <person name="Kukhlevskiy A.D."/>
            <person name="Zhukova N.V."/>
            <person name="Kim S.J."/>
            <person name="Rhee S.K."/>
            <person name="Mikhailov V.V."/>
        </authorList>
    </citation>
    <scope>NUCLEOTIDE SEQUENCE [LARGE SCALE GENOMIC DNA]</scope>
    <source>
        <strain evidence="2 3">KMM6491</strain>
    </source>
</reference>
<accession>A0ABX2E1Y0</accession>
<dbReference type="Proteomes" id="UP000805085">
    <property type="component" value="Unassembled WGS sequence"/>
</dbReference>
<gene>
    <name evidence="2" type="ORF">HNV10_00890</name>
</gene>
<protein>
    <recommendedName>
        <fullName evidence="4">DUF4412 domain-containing protein</fullName>
    </recommendedName>
</protein>
<keyword evidence="1" id="KW-0732">Signal</keyword>
<keyword evidence="3" id="KW-1185">Reference proteome</keyword>
<feature type="signal peptide" evidence="1">
    <location>
        <begin position="1"/>
        <end position="21"/>
    </location>
</feature>
<evidence type="ECO:0000256" key="1">
    <source>
        <dbReference type="SAM" id="SignalP"/>
    </source>
</evidence>
<dbReference type="PROSITE" id="PS51257">
    <property type="entry name" value="PROKAR_LIPOPROTEIN"/>
    <property type="match status" value="1"/>
</dbReference>
<evidence type="ECO:0000313" key="3">
    <source>
        <dbReference type="Proteomes" id="UP000805085"/>
    </source>
</evidence>
<evidence type="ECO:0008006" key="4">
    <source>
        <dbReference type="Google" id="ProtNLM"/>
    </source>
</evidence>
<organism evidence="2 3">
    <name type="scientific">Winogradskyella litoriviva</name>
    <dbReference type="NCBI Taxonomy" id="1220182"/>
    <lineage>
        <taxon>Bacteria</taxon>
        <taxon>Pseudomonadati</taxon>
        <taxon>Bacteroidota</taxon>
        <taxon>Flavobacteriia</taxon>
        <taxon>Flavobacteriales</taxon>
        <taxon>Flavobacteriaceae</taxon>
        <taxon>Winogradskyella</taxon>
    </lineage>
</organism>
<feature type="chain" id="PRO_5045107134" description="DUF4412 domain-containing protein" evidence="1">
    <location>
        <begin position="22"/>
        <end position="295"/>
    </location>
</feature>
<sequence>MKTFSLIALALMLLSCNESQSNTFVDSSEKSQQQDTILKRYKVKSGIITYDIAIKGDVIGSKITGHGIENLYFKDFGALELVEENSSQTTVTNLFGNKSTNTTNTHTITKLDNGTSFSVDFKQKKIYKQKDLAMALTKQFQPNADAGEVGKEMLKGIGGEKTGIENYKGYNCEIWEVMGVKQWIYKGVTLKSVGSIMGITTTKEATNIEFNVNVDKSKFKLPDYTFVEQDGLFEDVEIDTDFQDMDENLDKLKNMSFEDWKKYAQANDEEMLEMNETELRETYDMIQKMIKMRQQ</sequence>